<feature type="region of interest" description="Disordered" evidence="1">
    <location>
        <begin position="53"/>
        <end position="72"/>
    </location>
</feature>
<protein>
    <submittedName>
        <fullName evidence="2">Uncharacterized protein</fullName>
    </submittedName>
</protein>
<reference evidence="2 3" key="1">
    <citation type="submission" date="2019-04" db="EMBL/GenBank/DDBJ databases">
        <title>Chromosome genome assembly for Takifugu flavidus.</title>
        <authorList>
            <person name="Xiao S."/>
        </authorList>
    </citation>
    <scope>NUCLEOTIDE SEQUENCE [LARGE SCALE GENOMIC DNA]</scope>
    <source>
        <strain evidence="2">HTHZ2018</strain>
        <tissue evidence="2">Muscle</tissue>
    </source>
</reference>
<dbReference type="AlphaFoldDB" id="A0A5C6N0V2"/>
<accession>A0A5C6N0V2</accession>
<dbReference type="EMBL" id="RHFK02000018">
    <property type="protein sequence ID" value="TWW61102.1"/>
    <property type="molecule type" value="Genomic_DNA"/>
</dbReference>
<dbReference type="Proteomes" id="UP000324091">
    <property type="component" value="Chromosome 5"/>
</dbReference>
<gene>
    <name evidence="2" type="ORF">D4764_05G0011920</name>
</gene>
<organism evidence="2 3">
    <name type="scientific">Takifugu flavidus</name>
    <name type="common">sansaifugu</name>
    <dbReference type="NCBI Taxonomy" id="433684"/>
    <lineage>
        <taxon>Eukaryota</taxon>
        <taxon>Metazoa</taxon>
        <taxon>Chordata</taxon>
        <taxon>Craniata</taxon>
        <taxon>Vertebrata</taxon>
        <taxon>Euteleostomi</taxon>
        <taxon>Actinopterygii</taxon>
        <taxon>Neopterygii</taxon>
        <taxon>Teleostei</taxon>
        <taxon>Neoteleostei</taxon>
        <taxon>Acanthomorphata</taxon>
        <taxon>Eupercaria</taxon>
        <taxon>Tetraodontiformes</taxon>
        <taxon>Tetradontoidea</taxon>
        <taxon>Tetraodontidae</taxon>
        <taxon>Takifugu</taxon>
    </lineage>
</organism>
<name>A0A5C6N0V2_9TELE</name>
<comment type="caution">
    <text evidence="2">The sequence shown here is derived from an EMBL/GenBank/DDBJ whole genome shotgun (WGS) entry which is preliminary data.</text>
</comment>
<evidence type="ECO:0000313" key="3">
    <source>
        <dbReference type="Proteomes" id="UP000324091"/>
    </source>
</evidence>
<keyword evidence="3" id="KW-1185">Reference proteome</keyword>
<evidence type="ECO:0000256" key="1">
    <source>
        <dbReference type="SAM" id="MobiDB-lite"/>
    </source>
</evidence>
<evidence type="ECO:0000313" key="2">
    <source>
        <dbReference type="EMBL" id="TWW61102.1"/>
    </source>
</evidence>
<sequence>MENDFRTASKRFWTTIRRLRKGKPVNTVYSGDGVLLTSTRDVVDPWKEYFEDLHNPTNTPSSEEVGPGDLGIGSHISGDMSAYLKLPRAVVVDSTLQHRVDIGGSAAGLADRGGSPSF</sequence>
<proteinExistence type="predicted"/>